<dbReference type="GO" id="GO:0005886">
    <property type="term" value="C:plasma membrane"/>
    <property type="evidence" value="ECO:0007669"/>
    <property type="project" value="TreeGrafter"/>
</dbReference>
<name>A0A2W5QKZ3_VARPD</name>
<dbReference type="InterPro" id="IPR001036">
    <property type="entry name" value="Acrflvin-R"/>
</dbReference>
<reference evidence="1 2" key="1">
    <citation type="submission" date="2017-08" db="EMBL/GenBank/DDBJ databases">
        <title>Infants hospitalized years apart are colonized by the same room-sourced microbial strains.</title>
        <authorList>
            <person name="Brooks B."/>
            <person name="Olm M.R."/>
            <person name="Firek B.A."/>
            <person name="Baker R."/>
            <person name="Thomas B.C."/>
            <person name="Morowitz M.J."/>
            <person name="Banfield J.F."/>
        </authorList>
    </citation>
    <scope>NUCLEOTIDE SEQUENCE [LARGE SCALE GENOMIC DNA]</scope>
    <source>
        <strain evidence="1">S2_005_003_R2_41</strain>
    </source>
</reference>
<organism evidence="1 2">
    <name type="scientific">Variovorax paradoxus</name>
    <dbReference type="NCBI Taxonomy" id="34073"/>
    <lineage>
        <taxon>Bacteria</taxon>
        <taxon>Pseudomonadati</taxon>
        <taxon>Pseudomonadota</taxon>
        <taxon>Betaproteobacteria</taxon>
        <taxon>Burkholderiales</taxon>
        <taxon>Comamonadaceae</taxon>
        <taxon>Variovorax</taxon>
    </lineage>
</organism>
<gene>
    <name evidence="1" type="ORF">DI563_05030</name>
</gene>
<evidence type="ECO:0000313" key="1">
    <source>
        <dbReference type="EMBL" id="PZQ77069.1"/>
    </source>
</evidence>
<dbReference type="SUPFAM" id="SSF82714">
    <property type="entry name" value="Multidrug efflux transporter AcrB TolC docking domain, DN and DC subdomains"/>
    <property type="match status" value="1"/>
</dbReference>
<comment type="caution">
    <text evidence="1">The sequence shown here is derived from an EMBL/GenBank/DDBJ whole genome shotgun (WGS) entry which is preliminary data.</text>
</comment>
<dbReference type="SUPFAM" id="SSF82693">
    <property type="entry name" value="Multidrug efflux transporter AcrB pore domain, PN1, PN2, PC1 and PC2 subdomains"/>
    <property type="match status" value="2"/>
</dbReference>
<accession>A0A2W5QKZ3</accession>
<dbReference type="PANTHER" id="PTHR32063">
    <property type="match status" value="1"/>
</dbReference>
<feature type="non-terminal residue" evidence="1">
    <location>
        <position position="351"/>
    </location>
</feature>
<dbReference type="Gene3D" id="3.30.70.1320">
    <property type="entry name" value="Multidrug efflux transporter AcrB pore domain like"/>
    <property type="match status" value="1"/>
</dbReference>
<dbReference type="Gene3D" id="3.30.2090.10">
    <property type="entry name" value="Multidrug efflux transporter AcrB TolC docking domain, DN and DC subdomains"/>
    <property type="match status" value="1"/>
</dbReference>
<dbReference type="PANTHER" id="PTHR32063:SF24">
    <property type="entry name" value="CATION EFFLUX SYSTEM (ACRB_ACRD_ACRF FAMILY)"/>
    <property type="match status" value="1"/>
</dbReference>
<dbReference type="Proteomes" id="UP000249135">
    <property type="component" value="Unassembled WGS sequence"/>
</dbReference>
<proteinExistence type="predicted"/>
<dbReference type="InterPro" id="IPR027463">
    <property type="entry name" value="AcrB_DN_DC_subdom"/>
</dbReference>
<dbReference type="AlphaFoldDB" id="A0A2W5QKZ3"/>
<sequence length="351" mass="38452">MVTSLIRATLGQRLVMVVLALVLCGFGVRAALRLSVDAFPDVTNVQVQIATEAPGRSPEEIERFVTVPLEIAVTGLPGLVEMRSLNKSGLSIITLVFSDDTDVYFARQLVTERLIEVTPRMPQGIVPVMAPVSTGLGEVYQYTLDHPADGQRALTPEELAERRTVQDWVVRPMLRSIPGVAEINSQGGYVRQYQALLDPGRLRHYDLSVQQVVDSIANNNANASGGILPLANEQYLVQGVGLIRTLDDIANIVLKQQAGVPVFVRDVAEVKLGSEVRQGAIVKGGHTESVSGIVLMMRGGNAKDVVSRIKTKVDEINTCRRRSRTEPPCRLNFEPGWKPVREARAVDEFRV</sequence>
<dbReference type="Gene3D" id="3.30.70.1430">
    <property type="entry name" value="Multidrug efflux transporter AcrB pore domain"/>
    <property type="match status" value="1"/>
</dbReference>
<evidence type="ECO:0000313" key="2">
    <source>
        <dbReference type="Proteomes" id="UP000249135"/>
    </source>
</evidence>
<dbReference type="GO" id="GO:0042910">
    <property type="term" value="F:xenobiotic transmembrane transporter activity"/>
    <property type="evidence" value="ECO:0007669"/>
    <property type="project" value="TreeGrafter"/>
</dbReference>
<dbReference type="Pfam" id="PF00873">
    <property type="entry name" value="ACR_tran"/>
    <property type="match status" value="1"/>
</dbReference>
<protein>
    <submittedName>
        <fullName evidence="1">CusA/CzcA family heavy metal efflux RND transporter</fullName>
    </submittedName>
</protein>
<dbReference type="Gene3D" id="1.20.1640.10">
    <property type="entry name" value="Multidrug efflux transporter AcrB transmembrane domain"/>
    <property type="match status" value="1"/>
</dbReference>
<dbReference type="EMBL" id="QFPP01000032">
    <property type="protein sequence ID" value="PZQ77069.1"/>
    <property type="molecule type" value="Genomic_DNA"/>
</dbReference>